<accession>A0A1G7ZDH0</accession>
<organism evidence="1 2">
    <name type="scientific">Chitinophaga filiformis</name>
    <name type="common">Myxococcus filiformis</name>
    <name type="synonym">Flexibacter filiformis</name>
    <dbReference type="NCBI Taxonomy" id="104663"/>
    <lineage>
        <taxon>Bacteria</taxon>
        <taxon>Pseudomonadati</taxon>
        <taxon>Bacteroidota</taxon>
        <taxon>Chitinophagia</taxon>
        <taxon>Chitinophagales</taxon>
        <taxon>Chitinophagaceae</taxon>
        <taxon>Chitinophaga</taxon>
    </lineage>
</organism>
<name>A0A1G7ZDH0_CHIFI</name>
<evidence type="ECO:0000313" key="2">
    <source>
        <dbReference type="Proteomes" id="UP000199045"/>
    </source>
</evidence>
<gene>
    <name evidence="1" type="ORF">SAMN04488121_108228</name>
</gene>
<dbReference type="Proteomes" id="UP000199045">
    <property type="component" value="Unassembled WGS sequence"/>
</dbReference>
<proteinExistence type="predicted"/>
<dbReference type="EMBL" id="FNBN01000008">
    <property type="protein sequence ID" value="SDH06675.1"/>
    <property type="molecule type" value="Genomic_DNA"/>
</dbReference>
<dbReference type="AlphaFoldDB" id="A0A1G7ZDH0"/>
<evidence type="ECO:0008006" key="3">
    <source>
        <dbReference type="Google" id="ProtNLM"/>
    </source>
</evidence>
<reference evidence="2" key="1">
    <citation type="submission" date="2016-10" db="EMBL/GenBank/DDBJ databases">
        <authorList>
            <person name="Varghese N."/>
            <person name="Submissions S."/>
        </authorList>
    </citation>
    <scope>NUCLEOTIDE SEQUENCE [LARGE SCALE GENOMIC DNA]</scope>
    <source>
        <strain evidence="2">DSM 527</strain>
    </source>
</reference>
<sequence length="38" mass="4283">MGQQEEQRATNAAAESFNARVKSIRNAMRSVRDVLLSF</sequence>
<protein>
    <recommendedName>
        <fullName evidence="3">Transposase</fullName>
    </recommendedName>
</protein>
<evidence type="ECO:0000313" key="1">
    <source>
        <dbReference type="EMBL" id="SDH06675.1"/>
    </source>
</evidence>